<dbReference type="InterPro" id="IPR058240">
    <property type="entry name" value="rSAM_sf"/>
</dbReference>
<feature type="binding site" evidence="8">
    <location>
        <position position="39"/>
    </location>
    <ligand>
        <name>Mg(2+)</name>
        <dbReference type="ChEBI" id="CHEBI:18420"/>
    </ligand>
</feature>
<dbReference type="SUPFAM" id="SSF102114">
    <property type="entry name" value="Radical SAM enzymes"/>
    <property type="match status" value="1"/>
</dbReference>
<keyword evidence="3 8" id="KW-0479">Metal-binding</keyword>
<evidence type="ECO:0000256" key="3">
    <source>
        <dbReference type="ARBA" id="ARBA00022723"/>
    </source>
</evidence>
<dbReference type="RefSeq" id="WP_121699016.1">
    <property type="nucleotide sequence ID" value="NZ_JBCLPP010000002.1"/>
</dbReference>
<dbReference type="InterPro" id="IPR024924">
    <property type="entry name" value="7-CO-7-deazaguanine_synth-like"/>
</dbReference>
<dbReference type="Gene3D" id="3.20.20.70">
    <property type="entry name" value="Aldolase class I"/>
    <property type="match status" value="1"/>
</dbReference>
<keyword evidence="4 8" id="KW-0460">Magnesium</keyword>
<feature type="binding site" evidence="8">
    <location>
        <position position="30"/>
    </location>
    <ligand>
        <name>[4Fe-4S] cluster</name>
        <dbReference type="ChEBI" id="CHEBI:49883"/>
        <note>4Fe-4S-S-AdoMet</note>
    </ligand>
</feature>
<evidence type="ECO:0000256" key="5">
    <source>
        <dbReference type="ARBA" id="ARBA00023004"/>
    </source>
</evidence>
<keyword evidence="5 8" id="KW-0408">Iron</keyword>
<evidence type="ECO:0000256" key="6">
    <source>
        <dbReference type="ARBA" id="ARBA00023014"/>
    </source>
</evidence>
<dbReference type="Pfam" id="PF04055">
    <property type="entry name" value="Radical_SAM"/>
    <property type="match status" value="1"/>
</dbReference>
<dbReference type="EMBL" id="JBCLPP010000002">
    <property type="protein sequence ID" value="MEY8244244.1"/>
    <property type="molecule type" value="Genomic_DNA"/>
</dbReference>
<keyword evidence="6 8" id="KW-0411">Iron-sulfur</keyword>
<dbReference type="InterPro" id="IPR007197">
    <property type="entry name" value="rSAM"/>
</dbReference>
<feature type="binding site" evidence="8">
    <location>
        <begin position="110"/>
        <end position="112"/>
    </location>
    <ligand>
        <name>S-adenosyl-L-methionine</name>
        <dbReference type="ChEBI" id="CHEBI:59789"/>
    </ligand>
</feature>
<feature type="binding site" evidence="8">
    <location>
        <position position="26"/>
    </location>
    <ligand>
        <name>substrate</name>
    </ligand>
</feature>
<feature type="binding site" evidence="8">
    <location>
        <position position="67"/>
    </location>
    <ligand>
        <name>substrate</name>
    </ligand>
</feature>
<comment type="similarity">
    <text evidence="8">Belongs to the radical SAM superfamily. 7-carboxy-7-deazaguanine synthase family.</text>
</comment>
<evidence type="ECO:0000256" key="7">
    <source>
        <dbReference type="ARBA" id="ARBA00023239"/>
    </source>
</evidence>
<comment type="cofactor">
    <cofactor evidence="8">
        <name>Mg(2+)</name>
        <dbReference type="ChEBI" id="CHEBI:18420"/>
    </cofactor>
</comment>
<protein>
    <recommendedName>
        <fullName evidence="8">7-carboxy-7-deazaguanine synthase</fullName>
        <shortName evidence="8">CDG synthase</shortName>
        <ecNumber evidence="8">4.3.99.3</ecNumber>
    </recommendedName>
    <alternativeName>
        <fullName evidence="8">Queuosine biosynthesis protein QueE</fullName>
    </alternativeName>
</protein>
<feature type="binding site" evidence="8">
    <location>
        <position position="69"/>
    </location>
    <ligand>
        <name>S-adenosyl-L-methionine</name>
        <dbReference type="ChEBI" id="CHEBI:59789"/>
    </ligand>
</feature>
<accession>A0ABV4CS84</accession>
<evidence type="ECO:0000259" key="9">
    <source>
        <dbReference type="PROSITE" id="PS51918"/>
    </source>
</evidence>
<comment type="subunit">
    <text evidence="8">Homodimer.</text>
</comment>
<feature type="binding site" evidence="8">
    <location>
        <begin position="36"/>
        <end position="38"/>
    </location>
    <ligand>
        <name>S-adenosyl-L-methionine</name>
        <dbReference type="ChEBI" id="CHEBI:59789"/>
    </ligand>
</feature>
<organism evidence="10 11">
    <name type="scientific">Heminiphilus faecis</name>
    <dbReference type="NCBI Taxonomy" id="2601703"/>
    <lineage>
        <taxon>Bacteria</taxon>
        <taxon>Pseudomonadati</taxon>
        <taxon>Bacteroidota</taxon>
        <taxon>Bacteroidia</taxon>
        <taxon>Bacteroidales</taxon>
        <taxon>Muribaculaceae</taxon>
        <taxon>Heminiphilus</taxon>
    </lineage>
</organism>
<dbReference type="SFLD" id="SFLDS00029">
    <property type="entry name" value="Radical_SAM"/>
    <property type="match status" value="1"/>
</dbReference>
<dbReference type="HAMAP" id="MF_00917">
    <property type="entry name" value="QueE"/>
    <property type="match status" value="1"/>
</dbReference>
<dbReference type="Proteomes" id="UP001565200">
    <property type="component" value="Unassembled WGS sequence"/>
</dbReference>
<feature type="domain" description="Radical SAM core" evidence="9">
    <location>
        <begin position="17"/>
        <end position="193"/>
    </location>
</feature>
<feature type="binding site" evidence="8">
    <location>
        <begin position="11"/>
        <end position="13"/>
    </location>
    <ligand>
        <name>substrate</name>
    </ligand>
</feature>
<keyword evidence="1 8" id="KW-0004">4Fe-4S</keyword>
<dbReference type="PROSITE" id="PS51918">
    <property type="entry name" value="RADICAL_SAM"/>
    <property type="match status" value="1"/>
</dbReference>
<dbReference type="InterPro" id="IPR013785">
    <property type="entry name" value="Aldolase_TIM"/>
</dbReference>
<feature type="binding site" evidence="8">
    <location>
        <position position="37"/>
    </location>
    <ligand>
        <name>[4Fe-4S] cluster</name>
        <dbReference type="ChEBI" id="CHEBI:49883"/>
        <note>4Fe-4S-S-AdoMet</note>
    </ligand>
</feature>
<comment type="cofactor">
    <cofactor evidence="8">
        <name>S-adenosyl-L-methionine</name>
        <dbReference type="ChEBI" id="CHEBI:59789"/>
    </cofactor>
    <text evidence="8">Binds 1 S-adenosyl-L-methionine per subunit.</text>
</comment>
<keyword evidence="7 8" id="KW-0456">Lyase</keyword>
<comment type="cofactor">
    <cofactor evidence="8">
        <name>[4Fe-4S] cluster</name>
        <dbReference type="ChEBI" id="CHEBI:49883"/>
    </cofactor>
    <text evidence="8">Binds 1 [4Fe-4S] cluster. The cluster is coordinated with 3 cysteines and an exchangeable S-adenosyl-L-methionine.</text>
</comment>
<evidence type="ECO:0000256" key="2">
    <source>
        <dbReference type="ARBA" id="ARBA00022691"/>
    </source>
</evidence>
<keyword evidence="2 8" id="KW-0949">S-adenosyl-L-methionine</keyword>
<comment type="function">
    <text evidence="8">Catalyzes the complex heterocyclic radical-mediated conversion of 6-carboxy-5,6,7,8-tetrahydropterin (CPH4) to 7-carboxy-7-deazaguanine (CDG), a step common to the biosynthetic pathways of all 7-deazapurine-containing compounds.</text>
</comment>
<feature type="binding site" evidence="8">
    <location>
        <begin position="153"/>
        <end position="156"/>
    </location>
    <ligand>
        <name>S-adenosyl-L-methionine</name>
        <dbReference type="ChEBI" id="CHEBI:59789"/>
    </ligand>
</feature>
<evidence type="ECO:0000256" key="1">
    <source>
        <dbReference type="ARBA" id="ARBA00022485"/>
    </source>
</evidence>
<sequence length="193" mass="21075">MYKINEIFYSIQGEGINAGVPAVFIRFSGCNLSCPFCDTEHGEGNMMTADDIVAEVKKYPARLAVVTGGEPSLFIDDRLVDALHAIGCIIAIETNGTCRLPSGIDHVTLSPKDAFCDGAQPVIDSCDELKVVYCGSNDPSRYDGIKARVRVLQPCDTGDAIRNAELTAAALDYCLKYPMWRLSLQLHKLLDVR</sequence>
<keyword evidence="8" id="KW-0671">Queuosine biosynthesis</keyword>
<evidence type="ECO:0000256" key="8">
    <source>
        <dbReference type="HAMAP-Rule" id="MF_00917"/>
    </source>
</evidence>
<comment type="caution">
    <text evidence="8">Lacks conserved residue(s) required for the propagation of feature annotation.</text>
</comment>
<reference evidence="10 11" key="1">
    <citation type="submission" date="2024-03" db="EMBL/GenBank/DDBJ databases">
        <title>Mouse gut bacterial collection (mGBC) of GemPharmatech.</title>
        <authorList>
            <person name="He Y."/>
            <person name="Dong L."/>
            <person name="Wu D."/>
            <person name="Gao X."/>
            <person name="Lin Z."/>
        </authorList>
    </citation>
    <scope>NUCLEOTIDE SEQUENCE [LARGE SCALE GENOMIC DNA]</scope>
    <source>
        <strain evidence="10 11">54-13</strain>
    </source>
</reference>
<dbReference type="EC" id="4.3.99.3" evidence="8"/>
<gene>
    <name evidence="8" type="primary">queE</name>
    <name evidence="10" type="ORF">AAK873_01275</name>
</gene>
<dbReference type="PANTHER" id="PTHR42836">
    <property type="entry name" value="7-CARBOXY-7-DEAZAGUANINE SYNTHASE"/>
    <property type="match status" value="1"/>
</dbReference>
<evidence type="ECO:0000313" key="10">
    <source>
        <dbReference type="EMBL" id="MEY8244244.1"/>
    </source>
</evidence>
<comment type="catalytic activity">
    <reaction evidence="8">
        <text>6-carboxy-5,6,7,8-tetrahydropterin + H(+) = 7-carboxy-7-carbaguanine + NH4(+)</text>
        <dbReference type="Rhea" id="RHEA:27974"/>
        <dbReference type="ChEBI" id="CHEBI:15378"/>
        <dbReference type="ChEBI" id="CHEBI:28938"/>
        <dbReference type="ChEBI" id="CHEBI:61032"/>
        <dbReference type="ChEBI" id="CHEBI:61036"/>
        <dbReference type="EC" id="4.3.99.3"/>
    </reaction>
</comment>
<comment type="caution">
    <text evidence="10">The sequence shown here is derived from an EMBL/GenBank/DDBJ whole genome shotgun (WGS) entry which is preliminary data.</text>
</comment>
<comment type="pathway">
    <text evidence="8">Purine metabolism; 7-cyano-7-deazaguanine biosynthesis.</text>
</comment>
<name>A0ABV4CS84_9BACT</name>
<evidence type="ECO:0000313" key="11">
    <source>
        <dbReference type="Proteomes" id="UP001565200"/>
    </source>
</evidence>
<evidence type="ECO:0000256" key="4">
    <source>
        <dbReference type="ARBA" id="ARBA00022842"/>
    </source>
</evidence>
<proteinExistence type="inferred from homology"/>
<keyword evidence="11" id="KW-1185">Reference proteome</keyword>
<dbReference type="PANTHER" id="PTHR42836:SF1">
    <property type="entry name" value="7-CARBOXY-7-DEAZAGUANINE SYNTHASE"/>
    <property type="match status" value="1"/>
</dbReference>
<feature type="binding site" evidence="8">
    <location>
        <position position="34"/>
    </location>
    <ligand>
        <name>[4Fe-4S] cluster</name>
        <dbReference type="ChEBI" id="CHEBI:49883"/>
        <note>4Fe-4S-S-AdoMet</note>
    </ligand>
</feature>
<dbReference type="PIRSF" id="PIRSF000370">
    <property type="entry name" value="QueE"/>
    <property type="match status" value="1"/>
</dbReference>